<reference evidence="4 5" key="1">
    <citation type="journal article" date="2011" name="Stand. Genomic Sci.">
        <title>Complete genome sequence of Haliscomenobacter hydrossis type strain (O).</title>
        <authorList>
            <consortium name="US DOE Joint Genome Institute (JGI-PGF)"/>
            <person name="Daligault H."/>
            <person name="Lapidus A."/>
            <person name="Zeytun A."/>
            <person name="Nolan M."/>
            <person name="Lucas S."/>
            <person name="Del Rio T.G."/>
            <person name="Tice H."/>
            <person name="Cheng J.F."/>
            <person name="Tapia R."/>
            <person name="Han C."/>
            <person name="Goodwin L."/>
            <person name="Pitluck S."/>
            <person name="Liolios K."/>
            <person name="Pagani I."/>
            <person name="Ivanova N."/>
            <person name="Huntemann M."/>
            <person name="Mavromatis K."/>
            <person name="Mikhailova N."/>
            <person name="Pati A."/>
            <person name="Chen A."/>
            <person name="Palaniappan K."/>
            <person name="Land M."/>
            <person name="Hauser L."/>
            <person name="Brambilla E.M."/>
            <person name="Rohde M."/>
            <person name="Verbarg S."/>
            <person name="Goker M."/>
            <person name="Bristow J."/>
            <person name="Eisen J.A."/>
            <person name="Markowitz V."/>
            <person name="Hugenholtz P."/>
            <person name="Kyrpides N.C."/>
            <person name="Klenk H.P."/>
            <person name="Woyke T."/>
        </authorList>
    </citation>
    <scope>NUCLEOTIDE SEQUENCE [LARGE SCALE GENOMIC DNA]</scope>
    <source>
        <strain evidence="5">ATCC 27775 / DSM 1100 / LMG 10767 / O</strain>
    </source>
</reference>
<feature type="coiled-coil region" evidence="1">
    <location>
        <begin position="503"/>
        <end position="537"/>
    </location>
</feature>
<feature type="transmembrane region" description="Helical" evidence="2">
    <location>
        <begin position="485"/>
        <end position="504"/>
    </location>
</feature>
<dbReference type="KEGG" id="hhy:Halhy_1697"/>
<name>F4L1S7_HALH1</name>
<evidence type="ECO:0000313" key="5">
    <source>
        <dbReference type="Proteomes" id="UP000008461"/>
    </source>
</evidence>
<dbReference type="EMBL" id="CP002691">
    <property type="protein sequence ID" value="AEE49586.1"/>
    <property type="molecule type" value="Genomic_DNA"/>
</dbReference>
<dbReference type="Proteomes" id="UP000008461">
    <property type="component" value="Chromosome"/>
</dbReference>
<dbReference type="HOGENOM" id="CLU_448173_0_0_10"/>
<organism evidence="4 5">
    <name type="scientific">Haliscomenobacter hydrossis (strain ATCC 27775 / DSM 1100 / LMG 10767 / O)</name>
    <dbReference type="NCBI Taxonomy" id="760192"/>
    <lineage>
        <taxon>Bacteria</taxon>
        <taxon>Pseudomonadati</taxon>
        <taxon>Bacteroidota</taxon>
        <taxon>Saprospiria</taxon>
        <taxon>Saprospirales</taxon>
        <taxon>Haliscomenobacteraceae</taxon>
        <taxon>Haliscomenobacter</taxon>
    </lineage>
</organism>
<keyword evidence="1" id="KW-0175">Coiled coil</keyword>
<evidence type="ECO:0000259" key="3">
    <source>
        <dbReference type="Pfam" id="PF20703"/>
    </source>
</evidence>
<dbReference type="AlphaFoldDB" id="F4L1S7"/>
<dbReference type="OrthoDB" id="1090410at2"/>
<dbReference type="InterPro" id="IPR049052">
    <property type="entry name" value="nSTAND1"/>
</dbReference>
<feature type="domain" description="Novel STAND NTPase 1" evidence="3">
    <location>
        <begin position="7"/>
        <end position="408"/>
    </location>
</feature>
<dbReference type="Pfam" id="PF20703">
    <property type="entry name" value="nSTAND1"/>
    <property type="match status" value="1"/>
</dbReference>
<sequence length="609" mass="71515">MSQIQSPFKFLDPFTYEDRAYFFGRDREINALHRLVQRTPLVLLYGLSGTGKTSLVQCGLASKFDGPDWFPIWIRRRTDLHKSLHRKLNNALPQPLPQGTKATEKIQSIYNHYLRPVYLIFDQFEELFTNGTHEERRNFVIELSQLVCAELPCSIILSVREEYLGQLYSFEQFIPNLFDFRLRIEPMNTRLVKKVLSESFKSFNIRLEDPETELFDLIVSKISTSTERSEIELPYLQVYLDRLYRKDYERTYPEGNEAPGWPLLEFTREEIEEFGTINNVLDDFLRDQRENIQRELNQVFPQEKDVENAMQHFLDTLVSDEGTKRPIRISSKDEHIQIDDRQRKLFEDLSDSIVSFCARRLEQARLLRITDESMELAHDILARLIDQQRSAKQRQLRDIRRRIAIAYDEHLEKTLQFNASNQEPYFLNQGQISRIDPFLDDLKNLKREWLNFIEASRKYNEQIALEDQERLLKELKIERKHKRRFRLISIAAAILSVIALFSFADARTKAKQAKNMARTAESNAARVEKLSEKLKGKEVAEIIDRSKDLIERSDSLAIGNCCLEESIKLLEVAKQDIDDGIGIYNLPSDSLKARLDTINKKIQKLNNRQ</sequence>
<keyword evidence="2" id="KW-0472">Membrane</keyword>
<evidence type="ECO:0000313" key="4">
    <source>
        <dbReference type="EMBL" id="AEE49586.1"/>
    </source>
</evidence>
<protein>
    <recommendedName>
        <fullName evidence="3">Novel STAND NTPase 1 domain-containing protein</fullName>
    </recommendedName>
</protein>
<dbReference type="SUPFAM" id="SSF52540">
    <property type="entry name" value="P-loop containing nucleoside triphosphate hydrolases"/>
    <property type="match status" value="1"/>
</dbReference>
<dbReference type="InterPro" id="IPR027417">
    <property type="entry name" value="P-loop_NTPase"/>
</dbReference>
<dbReference type="eggNOG" id="COG1672">
    <property type="taxonomic scope" value="Bacteria"/>
</dbReference>
<dbReference type="Gene3D" id="3.40.50.300">
    <property type="entry name" value="P-loop containing nucleotide triphosphate hydrolases"/>
    <property type="match status" value="1"/>
</dbReference>
<accession>F4L1S7</accession>
<proteinExistence type="predicted"/>
<dbReference type="STRING" id="760192.Halhy_1697"/>
<evidence type="ECO:0000256" key="2">
    <source>
        <dbReference type="SAM" id="Phobius"/>
    </source>
</evidence>
<keyword evidence="2" id="KW-0812">Transmembrane</keyword>
<keyword evidence="2" id="KW-1133">Transmembrane helix</keyword>
<evidence type="ECO:0000256" key="1">
    <source>
        <dbReference type="SAM" id="Coils"/>
    </source>
</evidence>
<gene>
    <name evidence="4" type="ordered locus">Halhy_1697</name>
</gene>
<reference key="2">
    <citation type="submission" date="2011-04" db="EMBL/GenBank/DDBJ databases">
        <title>Complete sequence of chromosome of Haliscomenobacter hydrossis DSM 1100.</title>
        <authorList>
            <consortium name="US DOE Joint Genome Institute (JGI-PGF)"/>
            <person name="Lucas S."/>
            <person name="Han J."/>
            <person name="Lapidus A."/>
            <person name="Bruce D."/>
            <person name="Goodwin L."/>
            <person name="Pitluck S."/>
            <person name="Peters L."/>
            <person name="Kyrpides N."/>
            <person name="Mavromatis K."/>
            <person name="Ivanova N."/>
            <person name="Ovchinnikova G."/>
            <person name="Pagani I."/>
            <person name="Daligault H."/>
            <person name="Detter J.C."/>
            <person name="Han C."/>
            <person name="Land M."/>
            <person name="Hauser L."/>
            <person name="Markowitz V."/>
            <person name="Cheng J.-F."/>
            <person name="Hugenholtz P."/>
            <person name="Woyke T."/>
            <person name="Wu D."/>
            <person name="Verbarg S."/>
            <person name="Frueling A."/>
            <person name="Brambilla E."/>
            <person name="Klenk H.-P."/>
            <person name="Eisen J.A."/>
        </authorList>
    </citation>
    <scope>NUCLEOTIDE SEQUENCE</scope>
    <source>
        <strain>DSM 1100</strain>
    </source>
</reference>
<keyword evidence="5" id="KW-1185">Reference proteome</keyword>
<dbReference type="RefSeq" id="WP_013764140.1">
    <property type="nucleotide sequence ID" value="NC_015510.1"/>
</dbReference>